<comment type="caution">
    <text evidence="2">The sequence shown here is derived from an EMBL/GenBank/DDBJ whole genome shotgun (WGS) entry which is preliminary data.</text>
</comment>
<proteinExistence type="predicted"/>
<sequence length="123" mass="13483">MDLNFSVNEFYVVIFSYERESNSSKFSVNFRYSKAFVAGDSVRMVYVGACPIRQEPTTGLAHEPNIKVPSENVDCPKGVRAGEAGTPGREGGALGWFKTEISITKHHGEGSHQVGGWFPEKGL</sequence>
<evidence type="ECO:0000313" key="3">
    <source>
        <dbReference type="Proteomes" id="UP001362999"/>
    </source>
</evidence>
<feature type="region of interest" description="Disordered" evidence="1">
    <location>
        <begin position="59"/>
        <end position="91"/>
    </location>
</feature>
<protein>
    <submittedName>
        <fullName evidence="2">Uncharacterized protein</fullName>
    </submittedName>
</protein>
<keyword evidence="3" id="KW-1185">Reference proteome</keyword>
<evidence type="ECO:0000256" key="1">
    <source>
        <dbReference type="SAM" id="MobiDB-lite"/>
    </source>
</evidence>
<reference evidence="2 3" key="1">
    <citation type="journal article" date="2024" name="J Genomics">
        <title>Draft genome sequencing and assembly of Favolaschia claudopus CIRM-BRFM 2984 isolated from oak limbs.</title>
        <authorList>
            <person name="Navarro D."/>
            <person name="Drula E."/>
            <person name="Chaduli D."/>
            <person name="Cazenave R."/>
            <person name="Ahrendt S."/>
            <person name="Wang J."/>
            <person name="Lipzen A."/>
            <person name="Daum C."/>
            <person name="Barry K."/>
            <person name="Grigoriev I.V."/>
            <person name="Favel A."/>
            <person name="Rosso M.N."/>
            <person name="Martin F."/>
        </authorList>
    </citation>
    <scope>NUCLEOTIDE SEQUENCE [LARGE SCALE GENOMIC DNA]</scope>
    <source>
        <strain evidence="2 3">CIRM-BRFM 2984</strain>
    </source>
</reference>
<gene>
    <name evidence="2" type="ORF">R3P38DRAFT_2805569</name>
</gene>
<dbReference type="AlphaFoldDB" id="A0AAV9ZMS7"/>
<dbReference type="Proteomes" id="UP001362999">
    <property type="component" value="Unassembled WGS sequence"/>
</dbReference>
<accession>A0AAV9ZMS7</accession>
<name>A0AAV9ZMS7_9AGAR</name>
<organism evidence="2 3">
    <name type="scientific">Favolaschia claudopus</name>
    <dbReference type="NCBI Taxonomy" id="2862362"/>
    <lineage>
        <taxon>Eukaryota</taxon>
        <taxon>Fungi</taxon>
        <taxon>Dikarya</taxon>
        <taxon>Basidiomycota</taxon>
        <taxon>Agaricomycotina</taxon>
        <taxon>Agaricomycetes</taxon>
        <taxon>Agaricomycetidae</taxon>
        <taxon>Agaricales</taxon>
        <taxon>Marasmiineae</taxon>
        <taxon>Mycenaceae</taxon>
        <taxon>Favolaschia</taxon>
    </lineage>
</organism>
<dbReference type="EMBL" id="JAWWNJ010000130">
    <property type="protein sequence ID" value="KAK6987659.1"/>
    <property type="molecule type" value="Genomic_DNA"/>
</dbReference>
<evidence type="ECO:0000313" key="2">
    <source>
        <dbReference type="EMBL" id="KAK6987659.1"/>
    </source>
</evidence>